<feature type="compositionally biased region" description="Polar residues" evidence="1">
    <location>
        <begin position="125"/>
        <end position="134"/>
    </location>
</feature>
<protein>
    <recommendedName>
        <fullName evidence="2">PB1-like domain-containing protein</fullName>
    </recommendedName>
</protein>
<proteinExistence type="predicted"/>
<evidence type="ECO:0000259" key="2">
    <source>
        <dbReference type="Pfam" id="PF26130"/>
    </source>
</evidence>
<evidence type="ECO:0000256" key="1">
    <source>
        <dbReference type="SAM" id="MobiDB-lite"/>
    </source>
</evidence>
<evidence type="ECO:0000313" key="4">
    <source>
        <dbReference type="Proteomes" id="UP001341840"/>
    </source>
</evidence>
<feature type="region of interest" description="Disordered" evidence="1">
    <location>
        <begin position="93"/>
        <end position="134"/>
    </location>
</feature>
<evidence type="ECO:0000313" key="3">
    <source>
        <dbReference type="EMBL" id="MED6193953.1"/>
    </source>
</evidence>
<feature type="compositionally biased region" description="Low complexity" evidence="1">
    <location>
        <begin position="95"/>
        <end position="105"/>
    </location>
</feature>
<keyword evidence="4" id="KW-1185">Reference proteome</keyword>
<gene>
    <name evidence="3" type="ORF">PIB30_023969</name>
</gene>
<feature type="domain" description="PB1-like" evidence="2">
    <location>
        <begin position="2"/>
        <end position="60"/>
    </location>
</feature>
<dbReference type="Pfam" id="PF26130">
    <property type="entry name" value="PB1-like"/>
    <property type="match status" value="1"/>
</dbReference>
<accession>A0ABU6XBB1</accession>
<organism evidence="3 4">
    <name type="scientific">Stylosanthes scabra</name>
    <dbReference type="NCBI Taxonomy" id="79078"/>
    <lineage>
        <taxon>Eukaryota</taxon>
        <taxon>Viridiplantae</taxon>
        <taxon>Streptophyta</taxon>
        <taxon>Embryophyta</taxon>
        <taxon>Tracheophyta</taxon>
        <taxon>Spermatophyta</taxon>
        <taxon>Magnoliopsida</taxon>
        <taxon>eudicotyledons</taxon>
        <taxon>Gunneridae</taxon>
        <taxon>Pentapetalae</taxon>
        <taxon>rosids</taxon>
        <taxon>fabids</taxon>
        <taxon>Fabales</taxon>
        <taxon>Fabaceae</taxon>
        <taxon>Papilionoideae</taxon>
        <taxon>50 kb inversion clade</taxon>
        <taxon>dalbergioids sensu lato</taxon>
        <taxon>Dalbergieae</taxon>
        <taxon>Pterocarpus clade</taxon>
        <taxon>Stylosanthes</taxon>
    </lineage>
</organism>
<name>A0ABU6XBB1_9FABA</name>
<reference evidence="3 4" key="1">
    <citation type="journal article" date="2023" name="Plants (Basel)">
        <title>Bridging the Gap: Combining Genomics and Transcriptomics Approaches to Understand Stylosanthes scabra, an Orphan Legume from the Brazilian Caatinga.</title>
        <authorList>
            <person name="Ferreira-Neto J.R.C."/>
            <person name="da Silva M.D."/>
            <person name="Binneck E."/>
            <person name="de Melo N.F."/>
            <person name="da Silva R.H."/>
            <person name="de Melo A.L.T.M."/>
            <person name="Pandolfi V."/>
            <person name="Bustamante F.O."/>
            <person name="Brasileiro-Vidal A.C."/>
            <person name="Benko-Iseppon A.M."/>
        </authorList>
    </citation>
    <scope>NUCLEOTIDE SEQUENCE [LARGE SCALE GENOMIC DNA]</scope>
    <source>
        <tissue evidence="3">Leaves</tissue>
    </source>
</reference>
<comment type="caution">
    <text evidence="3">The sequence shown here is derived from an EMBL/GenBank/DDBJ whole genome shotgun (WGS) entry which is preliminary data.</text>
</comment>
<dbReference type="Proteomes" id="UP001341840">
    <property type="component" value="Unassembled WGS sequence"/>
</dbReference>
<dbReference type="InterPro" id="IPR058594">
    <property type="entry name" value="PB1-like_dom_pln"/>
</dbReference>
<dbReference type="EMBL" id="JASCZI010211533">
    <property type="protein sequence ID" value="MED6193953.1"/>
    <property type="molecule type" value="Genomic_DNA"/>
</dbReference>
<sequence>MSYYVVPVLHNGGKLGRVGDGTLHYMGGTVKWCEPMDVNLINHKDMEKLGKGVGCLQFKESGFNDMCDFTLNNNLTELHIYFEHPVDKPIITKVSTESSSSSDSYESADDEVYKPPPPGYESDDSNQIQMCNQL</sequence>